<accession>A0A4C1U3D0</accession>
<organism evidence="1 2">
    <name type="scientific">Eumeta variegata</name>
    <name type="common">Bagworm moth</name>
    <name type="synonym">Eumeta japonica</name>
    <dbReference type="NCBI Taxonomy" id="151549"/>
    <lineage>
        <taxon>Eukaryota</taxon>
        <taxon>Metazoa</taxon>
        <taxon>Ecdysozoa</taxon>
        <taxon>Arthropoda</taxon>
        <taxon>Hexapoda</taxon>
        <taxon>Insecta</taxon>
        <taxon>Pterygota</taxon>
        <taxon>Neoptera</taxon>
        <taxon>Endopterygota</taxon>
        <taxon>Lepidoptera</taxon>
        <taxon>Glossata</taxon>
        <taxon>Ditrysia</taxon>
        <taxon>Tineoidea</taxon>
        <taxon>Psychidae</taxon>
        <taxon>Oiketicinae</taxon>
        <taxon>Eumeta</taxon>
    </lineage>
</organism>
<dbReference type="AlphaFoldDB" id="A0A4C1U3D0"/>
<proteinExistence type="predicted"/>
<keyword evidence="2" id="KW-1185">Reference proteome</keyword>
<evidence type="ECO:0000313" key="2">
    <source>
        <dbReference type="Proteomes" id="UP000299102"/>
    </source>
</evidence>
<comment type="caution">
    <text evidence="1">The sequence shown here is derived from an EMBL/GenBank/DDBJ whole genome shotgun (WGS) entry which is preliminary data.</text>
</comment>
<evidence type="ECO:0000313" key="1">
    <source>
        <dbReference type="EMBL" id="GBP20770.1"/>
    </source>
</evidence>
<sequence length="145" mass="15754">MATRNPRRVTSTLPVLQKSRTLFAPDSNCSSGLILEFSFSQPGGRQMLTTSISTISAITKELKVYKVETFYNSQFDYHPASSLDPGVSRVLAESNPMSLDTSGLPRLVQKNRFCQRGGPSAAGTTSDLMLHQQTWLVGDIARAGG</sequence>
<name>A0A4C1U3D0_EUMVA</name>
<dbReference type="EMBL" id="BGZK01000122">
    <property type="protein sequence ID" value="GBP20770.1"/>
    <property type="molecule type" value="Genomic_DNA"/>
</dbReference>
<dbReference type="Proteomes" id="UP000299102">
    <property type="component" value="Unassembled WGS sequence"/>
</dbReference>
<gene>
    <name evidence="1" type="ORF">EVAR_14496_1</name>
</gene>
<protein>
    <submittedName>
        <fullName evidence="1">Uncharacterized protein</fullName>
    </submittedName>
</protein>
<reference evidence="1 2" key="1">
    <citation type="journal article" date="2019" name="Commun. Biol.">
        <title>The bagworm genome reveals a unique fibroin gene that provides high tensile strength.</title>
        <authorList>
            <person name="Kono N."/>
            <person name="Nakamura H."/>
            <person name="Ohtoshi R."/>
            <person name="Tomita M."/>
            <person name="Numata K."/>
            <person name="Arakawa K."/>
        </authorList>
    </citation>
    <scope>NUCLEOTIDE SEQUENCE [LARGE SCALE GENOMIC DNA]</scope>
</reference>